<dbReference type="GO" id="GO:0031640">
    <property type="term" value="P:killing of cells of another organism"/>
    <property type="evidence" value="ECO:0007669"/>
    <property type="project" value="UniProtKB-KW"/>
</dbReference>
<keyword evidence="4" id="KW-1185">Reference proteome</keyword>
<dbReference type="EC" id="2.3.1.-" evidence="2"/>
<comment type="caution">
    <text evidence="3">The sequence shown here is derived from an EMBL/GenBank/DDBJ whole genome shotgun (WGS) entry which is preliminary data.</text>
</comment>
<reference evidence="3 4" key="1">
    <citation type="submission" date="2018-01" db="EMBL/GenBank/DDBJ databases">
        <title>Whole genome analyses suggest that Burkholderia sensu lato contains two further novel genera in the rhizoxinica-symbiotica group Mycetohabitans gen. nov., and Trinickia gen. nov.: implications for the evolution of diazotrophy and nodulation in the Burkholderiaceae.</title>
        <authorList>
            <person name="Estrada-de los Santos P."/>
            <person name="Palmer M."/>
            <person name="Chavez-Ramirez B."/>
            <person name="Beukes C."/>
            <person name="Steenkamp E.T."/>
            <person name="Hirsch A.M."/>
            <person name="Manyaka P."/>
            <person name="Maluk M."/>
            <person name="Lafos M."/>
            <person name="Crook M."/>
            <person name="Gross E."/>
            <person name="Simon M.F."/>
            <person name="Bueno dos Reis Junior F."/>
            <person name="Poole P.S."/>
            <person name="Venter S.N."/>
            <person name="James E.K."/>
        </authorList>
    </citation>
    <scope>NUCLEOTIDE SEQUENCE [LARGE SCALE GENOMIC DNA]</scope>
    <source>
        <strain evidence="3 4">JPY 581</strain>
    </source>
</reference>
<dbReference type="OrthoDB" id="8596436at2"/>
<name>A0A2N7X3R4_9BURK</name>
<dbReference type="Proteomes" id="UP000235777">
    <property type="component" value="Unassembled WGS sequence"/>
</dbReference>
<proteinExistence type="inferred from homology"/>
<evidence type="ECO:0000256" key="2">
    <source>
        <dbReference type="RuleBase" id="RU368102"/>
    </source>
</evidence>
<dbReference type="InterPro" id="IPR003996">
    <property type="entry name" value="RTX_toxin-activating_protC_bac"/>
</dbReference>
<organism evidence="3 4">
    <name type="scientific">Trinickia symbiotica</name>
    <dbReference type="NCBI Taxonomy" id="863227"/>
    <lineage>
        <taxon>Bacteria</taxon>
        <taxon>Pseudomonadati</taxon>
        <taxon>Pseudomonadota</taxon>
        <taxon>Betaproteobacteria</taxon>
        <taxon>Burkholderiales</taxon>
        <taxon>Burkholderiaceae</taxon>
        <taxon>Trinickia</taxon>
    </lineage>
</organism>
<keyword evidence="2 3" id="KW-0808">Transferase</keyword>
<evidence type="ECO:0000313" key="4">
    <source>
        <dbReference type="Proteomes" id="UP000235777"/>
    </source>
</evidence>
<dbReference type="Pfam" id="PF02794">
    <property type="entry name" value="HlyC"/>
    <property type="match status" value="1"/>
</dbReference>
<sequence length="179" mass="20175">MRNESLEIMAPGLLNTPCNEAEALGSAVWLWMHSAAHRDAPLHALASALLPAIKHKQFVLAAEAGKPVFYLAWASLCEAAEARYLSHRPELMPDADWASGDRIWILDWVAPFGHTRTLRHVVARLFADRCLRSLYHRGDERGLRVMEFNGIAVTKEEARAWFFDHPIACALPHSKDRSK</sequence>
<dbReference type="RefSeq" id="WP_018443693.1">
    <property type="nucleotide sequence ID" value="NZ_KB890217.1"/>
</dbReference>
<dbReference type="PRINTS" id="PR01489">
    <property type="entry name" value="RTXTOXINC"/>
</dbReference>
<keyword evidence="2 3" id="KW-0012">Acyltransferase</keyword>
<keyword evidence="2" id="KW-0963">Cytoplasm</keyword>
<comment type="subcellular location">
    <subcellularLocation>
        <location evidence="2">Cytoplasm</location>
    </subcellularLocation>
</comment>
<protein>
    <recommendedName>
        <fullName evidence="2">RTX toxin-activating lysine-acyltransferase</fullName>
        <ecNumber evidence="2">2.3.1.-</ecNumber>
    </recommendedName>
</protein>
<gene>
    <name evidence="3" type="ORF">C0Z20_12955</name>
</gene>
<evidence type="ECO:0000313" key="3">
    <source>
        <dbReference type="EMBL" id="PMS36379.1"/>
    </source>
</evidence>
<keyword evidence="2" id="KW-0204">Cytolysis</keyword>
<comment type="function">
    <text evidence="2">Involved in fatty acylation of protoxin at internal lysine residues, thereby converting it to the active toxin.</text>
</comment>
<dbReference type="GO" id="GO:0009404">
    <property type="term" value="P:toxin metabolic process"/>
    <property type="evidence" value="ECO:0007669"/>
    <property type="project" value="UniProtKB-UniRule"/>
</dbReference>
<dbReference type="AlphaFoldDB" id="A0A2N7X3R4"/>
<dbReference type="STRING" id="863227.GCA_000373005_05079"/>
<dbReference type="EMBL" id="PNYC01000007">
    <property type="protein sequence ID" value="PMS36379.1"/>
    <property type="molecule type" value="Genomic_DNA"/>
</dbReference>
<dbReference type="GO" id="GO:0016746">
    <property type="term" value="F:acyltransferase activity"/>
    <property type="evidence" value="ECO:0007669"/>
    <property type="project" value="UniProtKB-UniRule"/>
</dbReference>
<dbReference type="GO" id="GO:0005737">
    <property type="term" value="C:cytoplasm"/>
    <property type="evidence" value="ECO:0007669"/>
    <property type="project" value="UniProtKB-SubCell"/>
</dbReference>
<accession>A0A2N7X3R4</accession>
<comment type="similarity">
    <text evidence="1 2">Belongs to the RTX toxin acyltransferase family.</text>
</comment>
<evidence type="ECO:0000256" key="1">
    <source>
        <dbReference type="ARBA" id="ARBA00005686"/>
    </source>
</evidence>